<accession>A0A8B6BKH1</accession>
<dbReference type="EMBL" id="UYJE01000217">
    <property type="protein sequence ID" value="VDH91227.1"/>
    <property type="molecule type" value="Genomic_DNA"/>
</dbReference>
<protein>
    <submittedName>
        <fullName evidence="1">Uncharacterized protein</fullName>
    </submittedName>
</protein>
<organism evidence="1 2">
    <name type="scientific">Mytilus galloprovincialis</name>
    <name type="common">Mediterranean mussel</name>
    <dbReference type="NCBI Taxonomy" id="29158"/>
    <lineage>
        <taxon>Eukaryota</taxon>
        <taxon>Metazoa</taxon>
        <taxon>Spiralia</taxon>
        <taxon>Lophotrochozoa</taxon>
        <taxon>Mollusca</taxon>
        <taxon>Bivalvia</taxon>
        <taxon>Autobranchia</taxon>
        <taxon>Pteriomorphia</taxon>
        <taxon>Mytilida</taxon>
        <taxon>Mytiloidea</taxon>
        <taxon>Mytilidae</taxon>
        <taxon>Mytilinae</taxon>
        <taxon>Mytilus</taxon>
    </lineage>
</organism>
<dbReference type="AlphaFoldDB" id="A0A8B6BKH1"/>
<keyword evidence="2" id="KW-1185">Reference proteome</keyword>
<sequence length="92" mass="10306">MARRMTPYMTDNNYVDTSVQKGGVPGFSGCIEHTSIVSQLIQEAKVNKKDLTVDATSLLYRGNRHGETIKYSLEKNYQDQVCEGGETRSSEK</sequence>
<dbReference type="OrthoDB" id="447743at2759"/>
<gene>
    <name evidence="1" type="ORF">MGAL_10B006697</name>
</gene>
<proteinExistence type="predicted"/>
<name>A0A8B6BKH1_MYTGA</name>
<evidence type="ECO:0000313" key="1">
    <source>
        <dbReference type="EMBL" id="VDH91227.1"/>
    </source>
</evidence>
<evidence type="ECO:0000313" key="2">
    <source>
        <dbReference type="Proteomes" id="UP000596742"/>
    </source>
</evidence>
<reference evidence="1" key="1">
    <citation type="submission" date="2018-11" db="EMBL/GenBank/DDBJ databases">
        <authorList>
            <person name="Alioto T."/>
            <person name="Alioto T."/>
        </authorList>
    </citation>
    <scope>NUCLEOTIDE SEQUENCE</scope>
</reference>
<comment type="caution">
    <text evidence="1">The sequence shown here is derived from an EMBL/GenBank/DDBJ whole genome shotgun (WGS) entry which is preliminary data.</text>
</comment>
<dbReference type="Proteomes" id="UP000596742">
    <property type="component" value="Unassembled WGS sequence"/>
</dbReference>